<evidence type="ECO:0000259" key="6">
    <source>
        <dbReference type="PROSITE" id="PS51686"/>
    </source>
</evidence>
<dbReference type="InterPro" id="IPR049561">
    <property type="entry name" value="NSUN5_7_fdxn-like"/>
</dbReference>
<dbReference type="GO" id="GO:0008168">
    <property type="term" value="F:methyltransferase activity"/>
    <property type="evidence" value="ECO:0007669"/>
    <property type="project" value="UniProtKB-KW"/>
</dbReference>
<keyword evidence="1 5" id="KW-0489">Methyltransferase</keyword>
<evidence type="ECO:0000313" key="7">
    <source>
        <dbReference type="EMBL" id="KAL3399735.1"/>
    </source>
</evidence>
<dbReference type="PROSITE" id="PS51686">
    <property type="entry name" value="SAM_MT_RSMB_NOP"/>
    <property type="match status" value="1"/>
</dbReference>
<comment type="similarity">
    <text evidence="5">Belongs to the class I-like SAM-binding methyltransferase superfamily. RsmB/NOP family.</text>
</comment>
<dbReference type="GO" id="GO:0003723">
    <property type="term" value="F:RNA binding"/>
    <property type="evidence" value="ECO:0007669"/>
    <property type="project" value="UniProtKB-UniRule"/>
</dbReference>
<dbReference type="PRINTS" id="PR02008">
    <property type="entry name" value="RCMTFAMILY"/>
</dbReference>
<dbReference type="Pfam" id="PF21148">
    <property type="entry name" value="NSUN5_fdxn-like"/>
    <property type="match status" value="1"/>
</dbReference>
<dbReference type="InterPro" id="IPR049560">
    <property type="entry name" value="MeTrfase_RsmB-F_NOP2_cat"/>
</dbReference>
<dbReference type="SUPFAM" id="SSF53335">
    <property type="entry name" value="S-adenosyl-L-methionine-dependent methyltransferases"/>
    <property type="match status" value="1"/>
</dbReference>
<feature type="domain" description="SAM-dependent MTase RsmB/NOP-type" evidence="6">
    <location>
        <begin position="142"/>
        <end position="443"/>
    </location>
</feature>
<feature type="binding site" evidence="5">
    <location>
        <position position="278"/>
    </location>
    <ligand>
        <name>S-adenosyl-L-methionine</name>
        <dbReference type="ChEBI" id="CHEBI:59789"/>
    </ligand>
</feature>
<sequence length="573" mass="66054">MFETKNMNDFNQPNSSKYTFPQSLPVVYKKAADALEAFIKNKKPLETSLNLFKKHPKIAYELAKTALKYAPIIDYLIEELDILSFYEEEFKKETIVQILIADLLWGSQILMSDSKEVSIVKSLEQNIRETFLEAVNANHSFISPPLPCSLPVYVRVNTLVKSIDEGIQQFQDEGWKFLPFCDTYSNHLIQLSRIKKLEFMRDFHVPEVLVFPPGTNFREHPAFLIGTYFIQEKGSCLSSYLLNPKPGSLVLDACAGFGLQTNHIANILGNHGKIIALENHPERFEKLCDLVELSSVHCVDIFDDDIYDIHFGPETNDIKYILINPNCTYSGIFARLGNTEPEVRFRYQHSLRRILRRILHCFPQVKRVVYTVCSVYPEEGEMLVDEALGNLQGSYVLMNAKEMLWHEWNTPCIPGYICSNNCLRLSPGNDGCQGYFIAVFERVPAVPVPIYQEIPEPIIRPNINAYKRIEREIEKEFDMINFVNHQPARFNGKMPKQKLKRTHDQTSGIPSLMSIPVHHISNSNHNRFALQHRPNLPFPPKRFNPNFVPPLVPHGQNHRINPFFNKKKKIPKQ</sequence>
<dbReference type="InterPro" id="IPR001678">
    <property type="entry name" value="MeTrfase_RsmB-F_NOP2_dom"/>
</dbReference>
<comment type="caution">
    <text evidence="5">Lacks conserved residue(s) required for the propagation of feature annotation.</text>
</comment>
<keyword evidence="8" id="KW-1185">Reference proteome</keyword>
<comment type="caution">
    <text evidence="7">The sequence shown here is derived from an EMBL/GenBank/DDBJ whole genome shotgun (WGS) entry which is preliminary data.</text>
</comment>
<reference evidence="7 8" key="1">
    <citation type="journal article" date="2024" name="bioRxiv">
        <title>A reference genome for Trichogramma kaykai: A tiny desert-dwelling parasitoid wasp with competing sex-ratio distorters.</title>
        <authorList>
            <person name="Culotta J."/>
            <person name="Lindsey A.R."/>
        </authorList>
    </citation>
    <scope>NUCLEOTIDE SEQUENCE [LARGE SCALE GENOMIC DNA]</scope>
    <source>
        <strain evidence="7 8">KSX58</strain>
    </source>
</reference>
<dbReference type="Gene3D" id="3.40.50.150">
    <property type="entry name" value="Vaccinia Virus protein VP39"/>
    <property type="match status" value="1"/>
</dbReference>
<gene>
    <name evidence="7" type="ORF">TKK_006981</name>
</gene>
<evidence type="ECO:0000256" key="2">
    <source>
        <dbReference type="ARBA" id="ARBA00022679"/>
    </source>
</evidence>
<evidence type="ECO:0000256" key="5">
    <source>
        <dbReference type="PROSITE-ProRule" id="PRU01023"/>
    </source>
</evidence>
<feature type="binding site" evidence="5">
    <location>
        <position position="305"/>
    </location>
    <ligand>
        <name>S-adenosyl-L-methionine</name>
        <dbReference type="ChEBI" id="CHEBI:59789"/>
    </ligand>
</feature>
<dbReference type="PANTHER" id="PTHR22807:SF4">
    <property type="entry name" value="28S RRNA (CYTOSINE-C(5))-METHYLTRANSFERASE"/>
    <property type="match status" value="1"/>
</dbReference>
<evidence type="ECO:0000313" key="8">
    <source>
        <dbReference type="Proteomes" id="UP001627154"/>
    </source>
</evidence>
<dbReference type="InterPro" id="IPR023267">
    <property type="entry name" value="RCMT"/>
</dbReference>
<dbReference type="InterPro" id="IPR029063">
    <property type="entry name" value="SAM-dependent_MTases_sf"/>
</dbReference>
<dbReference type="Pfam" id="PF01189">
    <property type="entry name" value="Methyltr_RsmB-F"/>
    <property type="match status" value="1"/>
</dbReference>
<accession>A0ABD2X3N8</accession>
<dbReference type="EMBL" id="JBJJXI010000055">
    <property type="protein sequence ID" value="KAL3399735.1"/>
    <property type="molecule type" value="Genomic_DNA"/>
</dbReference>
<evidence type="ECO:0000256" key="3">
    <source>
        <dbReference type="ARBA" id="ARBA00022691"/>
    </source>
</evidence>
<dbReference type="GO" id="GO:0032259">
    <property type="term" value="P:methylation"/>
    <property type="evidence" value="ECO:0007669"/>
    <property type="project" value="UniProtKB-KW"/>
</dbReference>
<protein>
    <recommendedName>
        <fullName evidence="6">SAM-dependent MTase RsmB/NOP-type domain-containing protein</fullName>
    </recommendedName>
</protein>
<keyword evidence="2 5" id="KW-0808">Transferase</keyword>
<dbReference type="PANTHER" id="PTHR22807">
    <property type="entry name" value="NOP2 YEAST -RELATED NOL1/NOP2/FMU SUN DOMAIN-CONTAINING"/>
    <property type="match status" value="1"/>
</dbReference>
<keyword evidence="4 5" id="KW-0694">RNA-binding</keyword>
<proteinExistence type="inferred from homology"/>
<dbReference type="Gene3D" id="3.30.70.1170">
    <property type="entry name" value="Sun protein, domain 3"/>
    <property type="match status" value="1"/>
</dbReference>
<feature type="active site" description="Nucleophile" evidence="5">
    <location>
        <position position="373"/>
    </location>
</feature>
<evidence type="ECO:0000256" key="1">
    <source>
        <dbReference type="ARBA" id="ARBA00022603"/>
    </source>
</evidence>
<evidence type="ECO:0000256" key="4">
    <source>
        <dbReference type="ARBA" id="ARBA00022884"/>
    </source>
</evidence>
<dbReference type="Proteomes" id="UP001627154">
    <property type="component" value="Unassembled WGS sequence"/>
</dbReference>
<keyword evidence="3 5" id="KW-0949">S-adenosyl-L-methionine</keyword>
<name>A0ABD2X3N8_9HYME</name>
<organism evidence="7 8">
    <name type="scientific">Trichogramma kaykai</name>
    <dbReference type="NCBI Taxonomy" id="54128"/>
    <lineage>
        <taxon>Eukaryota</taxon>
        <taxon>Metazoa</taxon>
        <taxon>Ecdysozoa</taxon>
        <taxon>Arthropoda</taxon>
        <taxon>Hexapoda</taxon>
        <taxon>Insecta</taxon>
        <taxon>Pterygota</taxon>
        <taxon>Neoptera</taxon>
        <taxon>Endopterygota</taxon>
        <taxon>Hymenoptera</taxon>
        <taxon>Apocrita</taxon>
        <taxon>Proctotrupomorpha</taxon>
        <taxon>Chalcidoidea</taxon>
        <taxon>Trichogrammatidae</taxon>
        <taxon>Trichogramma</taxon>
    </lineage>
</organism>
<dbReference type="AlphaFoldDB" id="A0ABD2X3N8"/>